<accession>A0A3S3P736</accession>
<reference evidence="2 3" key="1">
    <citation type="journal article" date="2018" name="Front. Microbiol.">
        <title>Novel Insights Into Bacterial Dimethylsulfoniopropionate Catabolism in the East China Sea.</title>
        <authorList>
            <person name="Liu J."/>
            <person name="Liu J."/>
            <person name="Zhang S.H."/>
            <person name="Liang J."/>
            <person name="Lin H."/>
            <person name="Song D."/>
            <person name="Yang G.P."/>
            <person name="Todd J.D."/>
            <person name="Zhang X.H."/>
        </authorList>
    </citation>
    <scope>NUCLEOTIDE SEQUENCE [LARGE SCALE GENOMIC DNA]</scope>
    <source>
        <strain evidence="2 3">ZYFD042</strain>
    </source>
</reference>
<protein>
    <submittedName>
        <fullName evidence="2">Uncharacterized protein</fullName>
    </submittedName>
</protein>
<keyword evidence="1" id="KW-0472">Membrane</keyword>
<proteinExistence type="predicted"/>
<comment type="caution">
    <text evidence="2">The sequence shown here is derived from an EMBL/GenBank/DDBJ whole genome shotgun (WGS) entry which is preliminary data.</text>
</comment>
<feature type="transmembrane region" description="Helical" evidence="1">
    <location>
        <begin position="74"/>
        <end position="97"/>
    </location>
</feature>
<name>A0A3S3P736_9MICO</name>
<dbReference type="EMBL" id="RBZY01000003">
    <property type="protein sequence ID" value="RWR22827.1"/>
    <property type="molecule type" value="Genomic_DNA"/>
</dbReference>
<dbReference type="AlphaFoldDB" id="A0A3S3P736"/>
<keyword evidence="1" id="KW-1133">Transmembrane helix</keyword>
<dbReference type="Proteomes" id="UP000285970">
    <property type="component" value="Unassembled WGS sequence"/>
</dbReference>
<keyword evidence="1" id="KW-0812">Transmembrane</keyword>
<feature type="transmembrane region" description="Helical" evidence="1">
    <location>
        <begin position="14"/>
        <end position="37"/>
    </location>
</feature>
<organism evidence="2 3">
    <name type="scientific">Microbacterium enclense</name>
    <dbReference type="NCBI Taxonomy" id="993073"/>
    <lineage>
        <taxon>Bacteria</taxon>
        <taxon>Bacillati</taxon>
        <taxon>Actinomycetota</taxon>
        <taxon>Actinomycetes</taxon>
        <taxon>Micrococcales</taxon>
        <taxon>Microbacteriaceae</taxon>
        <taxon>Microbacterium</taxon>
    </lineage>
</organism>
<evidence type="ECO:0000313" key="2">
    <source>
        <dbReference type="EMBL" id="RWR22827.1"/>
    </source>
</evidence>
<gene>
    <name evidence="2" type="ORF">D8Y23_01150</name>
</gene>
<evidence type="ECO:0000313" key="3">
    <source>
        <dbReference type="Proteomes" id="UP000285970"/>
    </source>
</evidence>
<evidence type="ECO:0000256" key="1">
    <source>
        <dbReference type="SAM" id="Phobius"/>
    </source>
</evidence>
<feature type="transmembrane region" description="Helical" evidence="1">
    <location>
        <begin position="49"/>
        <end position="68"/>
    </location>
</feature>
<sequence>MEVPRGEDLGVNPLAALIGPVFVVMGVVAYSGAWKGWIRVRRGYGSTMGFAWLWLGSAFTIAALAMAIDDISRPAAMALVIVAVIPLLVALVGFFWLPRFLLPSWFRVLRGDPDAVKQAQR</sequence>